<sequence>MITDTTQHPADSIENLIQSMSLREKIGQTVQLGLNSRFCNEETLERHLEEFPVGSVFCGGEIITSAEGKSAALREKLARAQRASKYPLLVAGDLESGAGQAVADKTRFPMLLSLAACRDEKMAYEYGKYTALEGREAGFNWTFAPVVDVQKNWLNPIVTNRGLGDDPQRVAALAGAIIEGMQDHGFAACAKHFPGDGVDFRDQHLITSVNSLTEEEWWEVHGGVFQSVIDRGVRTIMPGHIALPWCDSFRSSSGRPRPATLSEPILTQLLRERMGFEGVLVTDALIMAGFVGFASRSERLLQAFAAGNDVMLWPENDYYSLMERAIEEGRVSTERLEASVRRILTLKQQLGLLDAADAAEQFAPIEEDSEVRRQAVDLSARVADESITLVRNRENLLPLNSDRARSVLLHSAIPEQADSRYIDLLAETLEARGLEVTRHKNGNCLDVNKMEQEGKHWDAYLVVYSLQIHQMKNAVRPVGELGEVQWAQQYAETMKPITISLNTAYLTFDNPYLDTLVNAYSPCPTVIDALVRALFGELPFDGQSPVDLETIPERTGFLG</sequence>
<dbReference type="SUPFAM" id="SSF51445">
    <property type="entry name" value="(Trans)glycosidases"/>
    <property type="match status" value="1"/>
</dbReference>
<dbReference type="PRINTS" id="PR00133">
    <property type="entry name" value="GLHYDRLASE3"/>
</dbReference>
<evidence type="ECO:0000259" key="6">
    <source>
        <dbReference type="Pfam" id="PF00933"/>
    </source>
</evidence>
<dbReference type="GO" id="GO:0009254">
    <property type="term" value="P:peptidoglycan turnover"/>
    <property type="evidence" value="ECO:0007669"/>
    <property type="project" value="TreeGrafter"/>
</dbReference>
<dbReference type="GO" id="GO:0005975">
    <property type="term" value="P:carbohydrate metabolic process"/>
    <property type="evidence" value="ECO:0007669"/>
    <property type="project" value="InterPro"/>
</dbReference>
<evidence type="ECO:0000313" key="8">
    <source>
        <dbReference type="Proteomes" id="UP000525652"/>
    </source>
</evidence>
<evidence type="ECO:0000256" key="3">
    <source>
        <dbReference type="ARBA" id="ARBA00012663"/>
    </source>
</evidence>
<keyword evidence="5" id="KW-0326">Glycosidase</keyword>
<dbReference type="GO" id="GO:0004563">
    <property type="term" value="F:beta-N-acetylhexosaminidase activity"/>
    <property type="evidence" value="ECO:0007669"/>
    <property type="project" value="UniProtKB-EC"/>
</dbReference>
<evidence type="ECO:0000256" key="5">
    <source>
        <dbReference type="ARBA" id="ARBA00023295"/>
    </source>
</evidence>
<dbReference type="PROSITE" id="PS00775">
    <property type="entry name" value="GLYCOSYL_HYDROL_F3"/>
    <property type="match status" value="1"/>
</dbReference>
<dbReference type="InterPro" id="IPR036962">
    <property type="entry name" value="Glyco_hydro_3_N_sf"/>
</dbReference>
<dbReference type="PANTHER" id="PTHR30480">
    <property type="entry name" value="BETA-HEXOSAMINIDASE-RELATED"/>
    <property type="match status" value="1"/>
</dbReference>
<accession>A0A7X1B1A2</accession>
<reference evidence="7 8" key="1">
    <citation type="submission" date="2020-07" db="EMBL/GenBank/DDBJ databases">
        <authorList>
            <person name="Feng X."/>
        </authorList>
    </citation>
    <scope>NUCLEOTIDE SEQUENCE [LARGE SCALE GENOMIC DNA]</scope>
    <source>
        <strain evidence="7 8">JCM14086</strain>
    </source>
</reference>
<protein>
    <recommendedName>
        <fullName evidence="3">beta-N-acetylhexosaminidase</fullName>
        <ecNumber evidence="3">3.2.1.52</ecNumber>
    </recommendedName>
</protein>
<dbReference type="InterPro" id="IPR019800">
    <property type="entry name" value="Glyco_hydro_3_AS"/>
</dbReference>
<dbReference type="InterPro" id="IPR036881">
    <property type="entry name" value="Glyco_hydro_3_C_sf"/>
</dbReference>
<dbReference type="Pfam" id="PF00933">
    <property type="entry name" value="Glyco_hydro_3"/>
    <property type="match status" value="1"/>
</dbReference>
<dbReference type="Proteomes" id="UP000525652">
    <property type="component" value="Unassembled WGS sequence"/>
</dbReference>
<organism evidence="7 8">
    <name type="scientific">Puniceicoccus vermicola</name>
    <dbReference type="NCBI Taxonomy" id="388746"/>
    <lineage>
        <taxon>Bacteria</taxon>
        <taxon>Pseudomonadati</taxon>
        <taxon>Verrucomicrobiota</taxon>
        <taxon>Opitutia</taxon>
        <taxon>Puniceicoccales</taxon>
        <taxon>Puniceicoccaceae</taxon>
        <taxon>Puniceicoccus</taxon>
    </lineage>
</organism>
<comment type="similarity">
    <text evidence="2">Belongs to the glycosyl hydrolase 3 family.</text>
</comment>
<dbReference type="EC" id="3.2.1.52" evidence="3"/>
<feature type="domain" description="Glycoside hydrolase family 3 N-terminal" evidence="6">
    <location>
        <begin position="22"/>
        <end position="346"/>
    </location>
</feature>
<name>A0A7X1B1A2_9BACT</name>
<dbReference type="InterPro" id="IPR001764">
    <property type="entry name" value="Glyco_hydro_3_N"/>
</dbReference>
<dbReference type="AlphaFoldDB" id="A0A7X1B1A2"/>
<dbReference type="InterPro" id="IPR050226">
    <property type="entry name" value="NagZ_Beta-hexosaminidase"/>
</dbReference>
<keyword evidence="8" id="KW-1185">Reference proteome</keyword>
<comment type="catalytic activity">
    <reaction evidence="1">
        <text>Hydrolysis of terminal non-reducing N-acetyl-D-hexosamine residues in N-acetyl-beta-D-hexosaminides.</text>
        <dbReference type="EC" id="3.2.1.52"/>
    </reaction>
</comment>
<dbReference type="Gene3D" id="3.40.50.1700">
    <property type="entry name" value="Glycoside hydrolase family 3 C-terminal domain"/>
    <property type="match status" value="1"/>
</dbReference>
<comment type="caution">
    <text evidence="7">The sequence shown here is derived from an EMBL/GenBank/DDBJ whole genome shotgun (WGS) entry which is preliminary data.</text>
</comment>
<evidence type="ECO:0000256" key="1">
    <source>
        <dbReference type="ARBA" id="ARBA00001231"/>
    </source>
</evidence>
<dbReference type="EMBL" id="JACHVA010000101">
    <property type="protein sequence ID" value="MBC2602640.1"/>
    <property type="molecule type" value="Genomic_DNA"/>
</dbReference>
<evidence type="ECO:0000256" key="2">
    <source>
        <dbReference type="ARBA" id="ARBA00005336"/>
    </source>
</evidence>
<proteinExistence type="inferred from homology"/>
<evidence type="ECO:0000256" key="4">
    <source>
        <dbReference type="ARBA" id="ARBA00022801"/>
    </source>
</evidence>
<dbReference type="Gene3D" id="3.20.20.300">
    <property type="entry name" value="Glycoside hydrolase, family 3, N-terminal domain"/>
    <property type="match status" value="1"/>
</dbReference>
<gene>
    <name evidence="7" type="ORF">H5P30_12730</name>
</gene>
<evidence type="ECO:0000313" key="7">
    <source>
        <dbReference type="EMBL" id="MBC2602640.1"/>
    </source>
</evidence>
<dbReference type="PANTHER" id="PTHR30480:SF13">
    <property type="entry name" value="BETA-HEXOSAMINIDASE"/>
    <property type="match status" value="1"/>
</dbReference>
<dbReference type="RefSeq" id="WP_185693306.1">
    <property type="nucleotide sequence ID" value="NZ_JACHVA010000101.1"/>
</dbReference>
<keyword evidence="4" id="KW-0378">Hydrolase</keyword>
<dbReference type="InterPro" id="IPR017853">
    <property type="entry name" value="GH"/>
</dbReference>